<feature type="compositionally biased region" description="Acidic residues" evidence="1">
    <location>
        <begin position="313"/>
        <end position="322"/>
    </location>
</feature>
<feature type="signal peptide" evidence="2">
    <location>
        <begin position="1"/>
        <end position="21"/>
    </location>
</feature>
<dbReference type="InterPro" id="IPR025584">
    <property type="entry name" value="Cthe_2159"/>
</dbReference>
<feature type="region of interest" description="Disordered" evidence="1">
    <location>
        <begin position="610"/>
        <end position="665"/>
    </location>
</feature>
<protein>
    <submittedName>
        <fullName evidence="3">Carbohydrate-binding domain-containing protein</fullName>
    </submittedName>
</protein>
<dbReference type="EMBL" id="JBBMFN010000065">
    <property type="protein sequence ID" value="MEQ2467820.1"/>
    <property type="molecule type" value="Genomic_DNA"/>
</dbReference>
<dbReference type="Pfam" id="PF14262">
    <property type="entry name" value="Cthe_2159"/>
    <property type="match status" value="1"/>
</dbReference>
<accession>A0ABV1F368</accession>
<evidence type="ECO:0000313" key="4">
    <source>
        <dbReference type="Proteomes" id="UP001465426"/>
    </source>
</evidence>
<keyword evidence="2" id="KW-0732">Signal</keyword>
<feature type="chain" id="PRO_5045924299" evidence="2">
    <location>
        <begin position="22"/>
        <end position="665"/>
    </location>
</feature>
<evidence type="ECO:0000313" key="3">
    <source>
        <dbReference type="EMBL" id="MEQ2467820.1"/>
    </source>
</evidence>
<feature type="compositionally biased region" description="Gly residues" evidence="1">
    <location>
        <begin position="619"/>
        <end position="633"/>
    </location>
</feature>
<organism evidence="3 4">
    <name type="scientific">Niallia hominis</name>
    <dbReference type="NCBI Taxonomy" id="3133173"/>
    <lineage>
        <taxon>Bacteria</taxon>
        <taxon>Bacillati</taxon>
        <taxon>Bacillota</taxon>
        <taxon>Bacilli</taxon>
        <taxon>Bacillales</taxon>
        <taxon>Bacillaceae</taxon>
        <taxon>Niallia</taxon>
    </lineage>
</organism>
<reference evidence="3 4" key="1">
    <citation type="submission" date="2024-03" db="EMBL/GenBank/DDBJ databases">
        <title>Human intestinal bacterial collection.</title>
        <authorList>
            <person name="Pauvert C."/>
            <person name="Hitch T.C.A."/>
            <person name="Clavel T."/>
        </authorList>
    </citation>
    <scope>NUCLEOTIDE SEQUENCE [LARGE SCALE GENOMIC DNA]</scope>
    <source>
        <strain evidence="3 4">CLA-SR-H024</strain>
    </source>
</reference>
<proteinExistence type="predicted"/>
<name>A0ABV1F368_9BACI</name>
<sequence length="665" mass="68949">MKKSKMKKLVLPIACTLLLFACSKDSDNSQNSNDSSLSEMDVSAYISENISFEEEDYLTNWEEENPTYITLDGDKISYDESAAIMTSGSTVTIRSGGVYVLSGDLADGQIVVDAPDTGEVQLVLNGVDIHNSESSAIFVKEAEDTIISLAEETENVVSDAETYTEDDGSGEPNAAIFSKDDLTINGTGTLEVVGNYDNGIGSKDDLRIMEGTIKITAVDDAILGRDLVAIKSGTFEINAGGDGIKSTNTNDTKGIIAIEDGIFNIKAGTDGIQAESSLYVADGNFTITAGGGSPETIEVREEMMGGQPWGDSAAEETEEEDTPSTKGLKANKEIAIGGGTFEIDTLDDAVHSDTNITIMDGDFTILTGDDGIHTENKLVIAGGTIQVNKSYEGIEGKTVTINDGDISVVTADDGINVSDGSSESATPGGEMGMESAGNALLTINGGSIYVNADGDGLDANGSIVVTGGTTIVNGPTNDGNGALDYDGSLEISEGTLVALGSSGMAQTTSDTSKQNSIMMTYSETQKAGTIVHLEDSDGNAIVTVQPSKDYQTVVISSPKITEDSTYVLYSGGSSTEVNSNGLATGTYEKGTELVEFTISDIVTYVDESGITEAPSNNMGGPGGGRGGGQGGNPPSGDFEGNRGEAPPSGNENERQENNSSTNSSQ</sequence>
<dbReference type="PROSITE" id="PS51257">
    <property type="entry name" value="PROKAR_LIPOPROTEIN"/>
    <property type="match status" value="1"/>
</dbReference>
<dbReference type="RefSeq" id="WP_349205236.1">
    <property type="nucleotide sequence ID" value="NZ_JBBMFN010000065.1"/>
</dbReference>
<dbReference type="Proteomes" id="UP001465426">
    <property type="component" value="Unassembled WGS sequence"/>
</dbReference>
<keyword evidence="4" id="KW-1185">Reference proteome</keyword>
<feature type="region of interest" description="Disordered" evidence="1">
    <location>
        <begin position="306"/>
        <end position="326"/>
    </location>
</feature>
<comment type="caution">
    <text evidence="3">The sequence shown here is derived from an EMBL/GenBank/DDBJ whole genome shotgun (WGS) entry which is preliminary data.</text>
</comment>
<evidence type="ECO:0000256" key="1">
    <source>
        <dbReference type="SAM" id="MobiDB-lite"/>
    </source>
</evidence>
<evidence type="ECO:0000256" key="2">
    <source>
        <dbReference type="SAM" id="SignalP"/>
    </source>
</evidence>
<gene>
    <name evidence="3" type="ORF">WMO63_19355</name>
</gene>